<name>A0A5B8MC27_9CHLO</name>
<proteinExistence type="predicted"/>
<dbReference type="Proteomes" id="UP000316726">
    <property type="component" value="Chromosome 1"/>
</dbReference>
<sequence length="741" mass="81049">MESDSAYLRQAAEEHLHFQGNLESKTIAELASDKKLPLNVLAVALLSSKAGSPRGDLLRKLVDPSNFKQLRNSDKFFRFFVKSMITKDTKCDFVMPFLNQYLASLPTGGASDMREFSFVVNVASKLVSWECDGAEQVCAALVKLFEEACQRLLTAKNKAKVVKSRELMRVVLPTLRVVASSSPALSSALGEVGSKLYRCLQNSDRVIAAHAIAVCEALCRSPDKQDFGHLQTAIQQGSAKSQNEAGEACATDLCRLAGHCIQVNYDSGDGGGEEEASRVEACRKLLVSSASGEDVQVFVEATKQLSSDICTCDLKRDLSQDEASAIQDACKRSWGFLSSSDQGEAIHKIVCRLSSLLSSADRDLQRATFCCTALSLLKCAALGSDGTAGTAGSSLTLTLIHTLRDELDRSESMSLYFLFCKCMLWGTGLTAEVGLKAEDIGLRLGVIGERVSDMQLLDLMSEVLLFFSWAKEDHAEELLLLMSTLAQHSGPKAMEHLEAAWKKCMQGTELMKASAIANALHVLSTGTPHPTTCSASRMDQAQLMKWKSVDFVAENMNFAFSDYQWEGRPKEELARAKTFSRSLGECGAAVPLMSHALRVLEEALLSSGSAMKKKLVQALLTLAVRSNQPFQNQSCAILRSASCTSTGATQQLMAWSMEIMDEFHRVQGLFDAKVEELGADPKEWPEEEIRESEAKHLAMLDKLCSICFIPRHLYLPLGLKSKGFLEFFHAPSGVQQQDMAS</sequence>
<dbReference type="PANTHER" id="PTHR48151">
    <property type="entry name" value="SH3 DOMAIN-CONTAINING PROTEIN"/>
    <property type="match status" value="1"/>
</dbReference>
<dbReference type="AlphaFoldDB" id="A0A5B8MC27"/>
<dbReference type="OrthoDB" id="5971719at2759"/>
<evidence type="ECO:0000313" key="2">
    <source>
        <dbReference type="Proteomes" id="UP000316726"/>
    </source>
</evidence>
<dbReference type="PANTHER" id="PTHR48151:SF3">
    <property type="entry name" value="SH3 DOMAIN-CONTAINING PROTEIN"/>
    <property type="match status" value="1"/>
</dbReference>
<gene>
    <name evidence="1" type="ORF">A3770_01p05050</name>
</gene>
<reference evidence="1 2" key="1">
    <citation type="submission" date="2018-07" db="EMBL/GenBank/DDBJ databases">
        <title>The complete nuclear genome of the prasinophyte Chloropicon primus (CCMP1205).</title>
        <authorList>
            <person name="Pombert J.-F."/>
            <person name="Otis C."/>
            <person name="Turmel M."/>
            <person name="Lemieux C."/>
        </authorList>
    </citation>
    <scope>NUCLEOTIDE SEQUENCE [LARGE SCALE GENOMIC DNA]</scope>
    <source>
        <strain evidence="1 2">CCMP1205</strain>
    </source>
</reference>
<protein>
    <submittedName>
        <fullName evidence="1">Uncharacterized protein</fullName>
    </submittedName>
</protein>
<dbReference type="EMBL" id="CP031034">
    <property type="protein sequence ID" value="QDZ17987.1"/>
    <property type="molecule type" value="Genomic_DNA"/>
</dbReference>
<accession>A0A5B8MC27</accession>
<keyword evidence="2" id="KW-1185">Reference proteome</keyword>
<dbReference type="SUPFAM" id="SSF48371">
    <property type="entry name" value="ARM repeat"/>
    <property type="match status" value="1"/>
</dbReference>
<dbReference type="STRING" id="1764295.A0A5B8MC27"/>
<dbReference type="InterPro" id="IPR053296">
    <property type="entry name" value="TSET_member_tstB"/>
</dbReference>
<organism evidence="1 2">
    <name type="scientific">Chloropicon primus</name>
    <dbReference type="NCBI Taxonomy" id="1764295"/>
    <lineage>
        <taxon>Eukaryota</taxon>
        <taxon>Viridiplantae</taxon>
        <taxon>Chlorophyta</taxon>
        <taxon>Chloropicophyceae</taxon>
        <taxon>Chloropicales</taxon>
        <taxon>Chloropicaceae</taxon>
        <taxon>Chloropicon</taxon>
    </lineage>
</organism>
<evidence type="ECO:0000313" key="1">
    <source>
        <dbReference type="EMBL" id="QDZ17987.1"/>
    </source>
</evidence>
<dbReference type="InterPro" id="IPR016024">
    <property type="entry name" value="ARM-type_fold"/>
</dbReference>